<name>A0ABS8DHJ2_9FIRM</name>
<dbReference type="Proteomes" id="UP001299546">
    <property type="component" value="Unassembled WGS sequence"/>
</dbReference>
<dbReference type="RefSeq" id="WP_066737261.1">
    <property type="nucleotide sequence ID" value="NZ_JAJCIQ010000006.1"/>
</dbReference>
<evidence type="ECO:0000256" key="2">
    <source>
        <dbReference type="ARBA" id="ARBA00023239"/>
    </source>
</evidence>
<dbReference type="InterPro" id="IPR050197">
    <property type="entry name" value="Aldolase_class_II_sugar_metab"/>
</dbReference>
<dbReference type="InterPro" id="IPR036409">
    <property type="entry name" value="Aldolase_II/adducin_N_sf"/>
</dbReference>
<evidence type="ECO:0000313" key="5">
    <source>
        <dbReference type="Proteomes" id="UP001299546"/>
    </source>
</evidence>
<reference evidence="4 5" key="1">
    <citation type="submission" date="2021-10" db="EMBL/GenBank/DDBJ databases">
        <title>Collection of gut derived symbiotic bacterial strains cultured from healthy donors.</title>
        <authorList>
            <person name="Lin H."/>
            <person name="Littmann E."/>
            <person name="Kohout C."/>
            <person name="Pamer E.G."/>
        </authorList>
    </citation>
    <scope>NUCLEOTIDE SEQUENCE [LARGE SCALE GENOMIC DNA]</scope>
    <source>
        <strain evidence="4 5">DFI.1.165</strain>
    </source>
</reference>
<evidence type="ECO:0000256" key="1">
    <source>
        <dbReference type="ARBA" id="ARBA00022723"/>
    </source>
</evidence>
<gene>
    <name evidence="4" type="ORF">LIZ65_10090</name>
</gene>
<dbReference type="InterPro" id="IPR001303">
    <property type="entry name" value="Aldolase_II/adducin_N"/>
</dbReference>
<dbReference type="PANTHER" id="PTHR22789">
    <property type="entry name" value="FUCULOSE PHOSPHATE ALDOLASE"/>
    <property type="match status" value="1"/>
</dbReference>
<protein>
    <submittedName>
        <fullName evidence="4">Class II aldolase/adducin family protein</fullName>
    </submittedName>
</protein>
<evidence type="ECO:0000259" key="3">
    <source>
        <dbReference type="SMART" id="SM01007"/>
    </source>
</evidence>
<comment type="caution">
    <text evidence="4">The sequence shown here is derived from an EMBL/GenBank/DDBJ whole genome shotgun (WGS) entry which is preliminary data.</text>
</comment>
<keyword evidence="5" id="KW-1185">Reference proteome</keyword>
<accession>A0ABS8DHJ2</accession>
<dbReference type="PANTHER" id="PTHR22789:SF0">
    <property type="entry name" value="3-OXO-TETRONATE 4-PHOSPHATE DECARBOXYLASE-RELATED"/>
    <property type="match status" value="1"/>
</dbReference>
<evidence type="ECO:0000313" key="4">
    <source>
        <dbReference type="EMBL" id="MCB7387634.1"/>
    </source>
</evidence>
<proteinExistence type="predicted"/>
<dbReference type="Pfam" id="PF00596">
    <property type="entry name" value="Aldolase_II"/>
    <property type="match status" value="1"/>
</dbReference>
<keyword evidence="2" id="KW-0456">Lyase</keyword>
<organism evidence="4 5">
    <name type="scientific">Bariatricus massiliensis</name>
    <dbReference type="NCBI Taxonomy" id="1745713"/>
    <lineage>
        <taxon>Bacteria</taxon>
        <taxon>Bacillati</taxon>
        <taxon>Bacillota</taxon>
        <taxon>Clostridia</taxon>
        <taxon>Lachnospirales</taxon>
        <taxon>Lachnospiraceae</taxon>
        <taxon>Bariatricus</taxon>
    </lineage>
</organism>
<dbReference type="Gene3D" id="3.40.225.10">
    <property type="entry name" value="Class II aldolase/adducin N-terminal domain"/>
    <property type="match status" value="1"/>
</dbReference>
<dbReference type="EMBL" id="JAJCIS010000005">
    <property type="protein sequence ID" value="MCB7387634.1"/>
    <property type="molecule type" value="Genomic_DNA"/>
</dbReference>
<feature type="domain" description="Class II aldolase/adducin N-terminal" evidence="3">
    <location>
        <begin position="10"/>
        <end position="188"/>
    </location>
</feature>
<sequence length="197" mass="22124">MDKELKSKFEEAIWVAKSLFERGKTSGSSANLSFRHENDIYITGSGTCFGRLEETSFARVSLEGTHLEGMNPSKEFPLHQMCYKKSPDIQAVIHTHSFYATLYSCVPHEYKESAVPEHTPYLRMKVGRIGLIPYAKPGSQELFGLFRQAVDGSDAYLLANHGPVVPGKSIIDAFYGIEELEESCHIAWELENRSGCR</sequence>
<dbReference type="SUPFAM" id="SSF53639">
    <property type="entry name" value="AraD/HMP-PK domain-like"/>
    <property type="match status" value="1"/>
</dbReference>
<dbReference type="SMART" id="SM01007">
    <property type="entry name" value="Aldolase_II"/>
    <property type="match status" value="1"/>
</dbReference>
<keyword evidence="1" id="KW-0479">Metal-binding</keyword>